<evidence type="ECO:0000256" key="5">
    <source>
        <dbReference type="ARBA" id="ARBA00022679"/>
    </source>
</evidence>
<keyword evidence="9" id="KW-0112">Calmodulin-binding</keyword>
<dbReference type="PROSITE" id="PS00107">
    <property type="entry name" value="PROTEIN_KINASE_ATP"/>
    <property type="match status" value="1"/>
</dbReference>
<keyword evidence="4" id="KW-0597">Phosphoprotein</keyword>
<evidence type="ECO:0000256" key="6">
    <source>
        <dbReference type="ARBA" id="ARBA00022741"/>
    </source>
</evidence>
<evidence type="ECO:0000256" key="3">
    <source>
        <dbReference type="ARBA" id="ARBA00022527"/>
    </source>
</evidence>
<dbReference type="CDD" id="cd14086">
    <property type="entry name" value="STKc_CaMKII"/>
    <property type="match status" value="1"/>
</dbReference>
<dbReference type="Ensembl" id="ENSCCRT00020029980.1">
    <property type="protein sequence ID" value="ENSCCRP00020027350.1"/>
    <property type="gene ID" value="ENSCCRG00020012464.1"/>
</dbReference>
<dbReference type="SUPFAM" id="SSF54427">
    <property type="entry name" value="NTF2-like"/>
    <property type="match status" value="1"/>
</dbReference>
<dbReference type="GO" id="GO:0007154">
    <property type="term" value="P:cell communication"/>
    <property type="evidence" value="ECO:0007669"/>
    <property type="project" value="UniProtKB-ARBA"/>
</dbReference>
<dbReference type="AlphaFoldDB" id="A0A8C2DIX5"/>
<keyword evidence="8 12" id="KW-0067">ATP-binding</keyword>
<dbReference type="PROSITE" id="PS50011">
    <property type="entry name" value="PROTEIN_KINASE_DOM"/>
    <property type="match status" value="1"/>
</dbReference>
<evidence type="ECO:0000256" key="4">
    <source>
        <dbReference type="ARBA" id="ARBA00022553"/>
    </source>
</evidence>
<dbReference type="InterPro" id="IPR000719">
    <property type="entry name" value="Prot_kinase_dom"/>
</dbReference>
<evidence type="ECO:0000256" key="11">
    <source>
        <dbReference type="ARBA" id="ARBA00047430"/>
    </source>
</evidence>
<keyword evidence="5" id="KW-0808">Transferase</keyword>
<dbReference type="Gene3D" id="3.30.200.20">
    <property type="entry name" value="Phosphorylase Kinase, domain 1"/>
    <property type="match status" value="1"/>
</dbReference>
<dbReference type="GO" id="GO:0023052">
    <property type="term" value="P:signaling"/>
    <property type="evidence" value="ECO:0007669"/>
    <property type="project" value="UniProtKB-ARBA"/>
</dbReference>
<evidence type="ECO:0000256" key="1">
    <source>
        <dbReference type="ARBA" id="ARBA00005354"/>
    </source>
</evidence>
<dbReference type="SMART" id="SM00220">
    <property type="entry name" value="S_TKc"/>
    <property type="match status" value="1"/>
</dbReference>
<comment type="similarity">
    <text evidence="1">Belongs to the protein kinase superfamily. CAMK Ser/Thr protein kinase family. CaMK subfamily.</text>
</comment>
<evidence type="ECO:0000256" key="7">
    <source>
        <dbReference type="ARBA" id="ARBA00022777"/>
    </source>
</evidence>
<feature type="binding site" evidence="12">
    <location>
        <position position="42"/>
    </location>
    <ligand>
        <name>ATP</name>
        <dbReference type="ChEBI" id="CHEBI:30616"/>
    </ligand>
</feature>
<evidence type="ECO:0000313" key="16">
    <source>
        <dbReference type="Proteomes" id="UP000694701"/>
    </source>
</evidence>
<dbReference type="Pfam" id="PF08332">
    <property type="entry name" value="CaMKII_AD"/>
    <property type="match status" value="1"/>
</dbReference>
<evidence type="ECO:0000256" key="2">
    <source>
        <dbReference type="ARBA" id="ARBA00012434"/>
    </source>
</evidence>
<evidence type="ECO:0000256" key="9">
    <source>
        <dbReference type="ARBA" id="ARBA00022860"/>
    </source>
</evidence>
<dbReference type="Proteomes" id="UP000694701">
    <property type="component" value="Unplaced"/>
</dbReference>
<dbReference type="InterPro" id="IPR008271">
    <property type="entry name" value="Ser/Thr_kinase_AS"/>
</dbReference>
<evidence type="ECO:0000313" key="15">
    <source>
        <dbReference type="Ensembl" id="ENSCCRP00020027350.1"/>
    </source>
</evidence>
<organism evidence="15 16">
    <name type="scientific">Cyprinus carpio</name>
    <name type="common">Common carp</name>
    <dbReference type="NCBI Taxonomy" id="7962"/>
    <lineage>
        <taxon>Eukaryota</taxon>
        <taxon>Metazoa</taxon>
        <taxon>Chordata</taxon>
        <taxon>Craniata</taxon>
        <taxon>Vertebrata</taxon>
        <taxon>Euteleostomi</taxon>
        <taxon>Actinopterygii</taxon>
        <taxon>Neopterygii</taxon>
        <taxon>Teleostei</taxon>
        <taxon>Ostariophysi</taxon>
        <taxon>Cypriniformes</taxon>
        <taxon>Cyprinidae</taxon>
        <taxon>Cyprininae</taxon>
        <taxon>Cyprinus</taxon>
    </lineage>
</organism>
<dbReference type="GO" id="GO:0004683">
    <property type="term" value="F:calcium/calmodulin-dependent protein kinase activity"/>
    <property type="evidence" value="ECO:0007669"/>
    <property type="project" value="UniProtKB-EC"/>
</dbReference>
<dbReference type="PANTHER" id="PTHR24347">
    <property type="entry name" value="SERINE/THREONINE-PROTEIN KINASE"/>
    <property type="match status" value="1"/>
</dbReference>
<keyword evidence="3 13" id="KW-0723">Serine/threonine-protein kinase</keyword>
<dbReference type="GO" id="GO:0007613">
    <property type="term" value="P:memory"/>
    <property type="evidence" value="ECO:0007669"/>
    <property type="project" value="UniProtKB-ARBA"/>
</dbReference>
<evidence type="ECO:0000259" key="14">
    <source>
        <dbReference type="PROSITE" id="PS50011"/>
    </source>
</evidence>
<dbReference type="EC" id="2.7.11.17" evidence="2"/>
<dbReference type="Gene3D" id="1.10.510.10">
    <property type="entry name" value="Transferase(Phosphotransferase) domain 1"/>
    <property type="match status" value="1"/>
</dbReference>
<reference evidence="15" key="1">
    <citation type="submission" date="2025-08" db="UniProtKB">
        <authorList>
            <consortium name="Ensembl"/>
        </authorList>
    </citation>
    <scope>IDENTIFICATION</scope>
</reference>
<dbReference type="InterPro" id="IPR017441">
    <property type="entry name" value="Protein_kinase_ATP_BS"/>
</dbReference>
<dbReference type="GO" id="GO:0005516">
    <property type="term" value="F:calmodulin binding"/>
    <property type="evidence" value="ECO:0007669"/>
    <property type="project" value="UniProtKB-KW"/>
</dbReference>
<dbReference type="GO" id="GO:0010468">
    <property type="term" value="P:regulation of gene expression"/>
    <property type="evidence" value="ECO:0007669"/>
    <property type="project" value="UniProtKB-ARBA"/>
</dbReference>
<keyword evidence="7" id="KW-0418">Kinase</keyword>
<dbReference type="Gene3D" id="6.10.140.620">
    <property type="match status" value="1"/>
</dbReference>
<dbReference type="Gene3D" id="3.10.450.50">
    <property type="match status" value="1"/>
</dbReference>
<dbReference type="SUPFAM" id="SSF56112">
    <property type="entry name" value="Protein kinase-like (PK-like)"/>
    <property type="match status" value="1"/>
</dbReference>
<name>A0A8C2DIX5_CYPCA</name>
<dbReference type="FunFam" id="3.10.450.50:FF:000009">
    <property type="entry name" value="Calcium/calmodulin-dependent protein kinase type II"/>
    <property type="match status" value="1"/>
</dbReference>
<comment type="catalytic activity">
    <reaction evidence="10">
        <text>L-threonyl-[protein] + ATP = O-phospho-L-threonyl-[protein] + ADP + H(+)</text>
        <dbReference type="Rhea" id="RHEA:46608"/>
        <dbReference type="Rhea" id="RHEA-COMP:11060"/>
        <dbReference type="Rhea" id="RHEA-COMP:11605"/>
        <dbReference type="ChEBI" id="CHEBI:15378"/>
        <dbReference type="ChEBI" id="CHEBI:30013"/>
        <dbReference type="ChEBI" id="CHEBI:30616"/>
        <dbReference type="ChEBI" id="CHEBI:61977"/>
        <dbReference type="ChEBI" id="CHEBI:456216"/>
        <dbReference type="EC" id="2.7.11.17"/>
    </reaction>
</comment>
<dbReference type="PROSITE" id="PS00108">
    <property type="entry name" value="PROTEIN_KINASE_ST"/>
    <property type="match status" value="1"/>
</dbReference>
<dbReference type="InterPro" id="IPR013543">
    <property type="entry name" value="Ca/CaM-dep_prot_kinase-assoc"/>
</dbReference>
<dbReference type="GO" id="GO:0030424">
    <property type="term" value="C:axon"/>
    <property type="evidence" value="ECO:0007669"/>
    <property type="project" value="UniProtKB-ARBA"/>
</dbReference>
<evidence type="ECO:0000256" key="13">
    <source>
        <dbReference type="RuleBase" id="RU000304"/>
    </source>
</evidence>
<dbReference type="Pfam" id="PF00069">
    <property type="entry name" value="Pkinase"/>
    <property type="match status" value="1"/>
</dbReference>
<dbReference type="FunFam" id="3.30.200.20:FF:000002">
    <property type="entry name" value="Calcium/calmodulin-dependent protein kinase type II subunit delta isoform 2"/>
    <property type="match status" value="1"/>
</dbReference>
<accession>A0A8C2DIX5</accession>
<dbReference type="InterPro" id="IPR011009">
    <property type="entry name" value="Kinase-like_dom_sf"/>
</dbReference>
<comment type="catalytic activity">
    <reaction evidence="11">
        <text>L-seryl-[protein] + ATP = O-phospho-L-seryl-[protein] + ADP + H(+)</text>
        <dbReference type="Rhea" id="RHEA:17989"/>
        <dbReference type="Rhea" id="RHEA-COMP:9863"/>
        <dbReference type="Rhea" id="RHEA-COMP:11604"/>
        <dbReference type="ChEBI" id="CHEBI:15378"/>
        <dbReference type="ChEBI" id="CHEBI:29999"/>
        <dbReference type="ChEBI" id="CHEBI:30616"/>
        <dbReference type="ChEBI" id="CHEBI:83421"/>
        <dbReference type="ChEBI" id="CHEBI:456216"/>
        <dbReference type="EC" id="2.7.11.17"/>
    </reaction>
</comment>
<evidence type="ECO:0000256" key="10">
    <source>
        <dbReference type="ARBA" id="ARBA00047307"/>
    </source>
</evidence>
<proteinExistence type="inferred from homology"/>
<dbReference type="GO" id="GO:0005524">
    <property type="term" value="F:ATP binding"/>
    <property type="evidence" value="ECO:0007669"/>
    <property type="project" value="UniProtKB-UniRule"/>
</dbReference>
<feature type="domain" description="Protein kinase" evidence="14">
    <location>
        <begin position="13"/>
        <end position="271"/>
    </location>
</feature>
<sequence>MASTTCTRFTDEYQLYEELGKGAFSVVRRCMKISTGQEYAAKIINTKKLSARDHQKLEREARICRLLKHPNIVRLHESISEEGVHYLIFDLVTGGELFEDIVAREYYSEADASHCIQQILEAVLHCHQMGVVHRDLKPENLLLASKLKGAAVKLADFGLAIEVQGDQQAWFGFAGTPGYLSPEVLRKEPYGKPVDMWACGVILYILLVGYPPFWDEDQHRLYQQIKAGAYDFPSPEWDTVTPEAKDLINKMLTINPAKRITAAEALKHPWICQRSTVASMMHRQETVECLKKFNARRKLKGAILTTMLATRNFSIFHSFFPPSLPLCALARKQEIIKVTELLIEAINNGDFEAYTKISDPGLTSFEPEALGNLVDCRIYFKKIATLSKGHKPIHTILLNPHVHLIGEDAACIAYIRLTQYMDVNNMPRTMQSEETRVWHRRDGKWQNIHFHRSGSPTVPTK</sequence>
<evidence type="ECO:0000256" key="8">
    <source>
        <dbReference type="ARBA" id="ARBA00022840"/>
    </source>
</evidence>
<dbReference type="InterPro" id="IPR032710">
    <property type="entry name" value="NTF2-like_dom_sf"/>
</dbReference>
<keyword evidence="6 12" id="KW-0547">Nucleotide-binding</keyword>
<dbReference type="FunFam" id="1.10.510.10:FF:000001">
    <property type="entry name" value="Calcium/calmodulin-dependent protein kinase type II subunit delta"/>
    <property type="match status" value="1"/>
</dbReference>
<evidence type="ECO:0000256" key="12">
    <source>
        <dbReference type="PROSITE-ProRule" id="PRU10141"/>
    </source>
</evidence>
<protein>
    <recommendedName>
        <fullName evidence="2">calcium/calmodulin-dependent protein kinase</fullName>
        <ecNumber evidence="2">2.7.11.17</ecNumber>
    </recommendedName>
</protein>